<name>A0ABZ2M9D3_9BACT</name>
<dbReference type="PANTHER" id="PTHR36932:SF1">
    <property type="entry name" value="CAPSULAR POLYSACCHARIDE BIOSYNTHESIS PROTEIN"/>
    <property type="match status" value="1"/>
</dbReference>
<dbReference type="EMBL" id="CP089984">
    <property type="protein sequence ID" value="WXB19108.1"/>
    <property type="molecule type" value="Genomic_DNA"/>
</dbReference>
<keyword evidence="2" id="KW-0436">Ligase</keyword>
<gene>
    <name evidence="2" type="ORF">LZC94_17940</name>
</gene>
<dbReference type="RefSeq" id="WP_394828730.1">
    <property type="nucleotide sequence ID" value="NZ_CP089984.1"/>
</dbReference>
<organism evidence="2 3">
    <name type="scientific">Pendulispora albinea</name>
    <dbReference type="NCBI Taxonomy" id="2741071"/>
    <lineage>
        <taxon>Bacteria</taxon>
        <taxon>Pseudomonadati</taxon>
        <taxon>Myxococcota</taxon>
        <taxon>Myxococcia</taxon>
        <taxon>Myxococcales</taxon>
        <taxon>Sorangiineae</taxon>
        <taxon>Pendulisporaceae</taxon>
        <taxon>Pendulispora</taxon>
    </lineage>
</organism>
<evidence type="ECO:0000313" key="3">
    <source>
        <dbReference type="Proteomes" id="UP001370348"/>
    </source>
</evidence>
<evidence type="ECO:0000313" key="2">
    <source>
        <dbReference type="EMBL" id="WXB19108.1"/>
    </source>
</evidence>
<dbReference type="InterPro" id="IPR053158">
    <property type="entry name" value="CapK_Type1_Caps_Biosynth"/>
</dbReference>
<dbReference type="Gene3D" id="3.40.50.12780">
    <property type="entry name" value="N-terminal domain of ligase-like"/>
    <property type="match status" value="1"/>
</dbReference>
<feature type="region of interest" description="Disordered" evidence="1">
    <location>
        <begin position="109"/>
        <end position="132"/>
    </location>
</feature>
<keyword evidence="3" id="KW-1185">Reference proteome</keyword>
<proteinExistence type="predicted"/>
<dbReference type="GO" id="GO:0016874">
    <property type="term" value="F:ligase activity"/>
    <property type="evidence" value="ECO:0007669"/>
    <property type="project" value="UniProtKB-KW"/>
</dbReference>
<accession>A0ABZ2M9D3</accession>
<reference evidence="2 3" key="1">
    <citation type="submission" date="2021-12" db="EMBL/GenBank/DDBJ databases">
        <title>Discovery of the Pendulisporaceae a myxobacterial family with distinct sporulation behavior and unique specialized metabolism.</title>
        <authorList>
            <person name="Garcia R."/>
            <person name="Popoff A."/>
            <person name="Bader C.D."/>
            <person name="Loehr J."/>
            <person name="Walesch S."/>
            <person name="Walt C."/>
            <person name="Boldt J."/>
            <person name="Bunk B."/>
            <person name="Haeckl F.J.F.P.J."/>
            <person name="Gunesch A.P."/>
            <person name="Birkelbach J."/>
            <person name="Nuebel U."/>
            <person name="Pietschmann T."/>
            <person name="Bach T."/>
            <person name="Mueller R."/>
        </authorList>
    </citation>
    <scope>NUCLEOTIDE SEQUENCE [LARGE SCALE GENOMIC DNA]</scope>
    <source>
        <strain evidence="2 3">MSr11954</strain>
    </source>
</reference>
<dbReference type="SUPFAM" id="SSF56801">
    <property type="entry name" value="Acetyl-CoA synthetase-like"/>
    <property type="match status" value="1"/>
</dbReference>
<feature type="compositionally biased region" description="Basic and acidic residues" evidence="1">
    <location>
        <begin position="109"/>
        <end position="121"/>
    </location>
</feature>
<protein>
    <submittedName>
        <fullName evidence="2">Phenylacetate--CoA ligase family protein</fullName>
    </submittedName>
</protein>
<dbReference type="Proteomes" id="UP001370348">
    <property type="component" value="Chromosome"/>
</dbReference>
<sequence length="472" mass="53393">MLRATESAPASSNIRVDLYGQLFRSILWPTWESRIRRRPTMARYEFLERTQWRSLDELNAMQTGALRRLIRHAYTQVPLYRQRFREAGLTDADIQGPEDLHKIPVLTREDARERPSERESMTHPFPTIRKNTGGTTGQPLLFGYDADSEYWRQAIKLRGYGWAGYQPGDRALYFWGSPSKESPFSKTRAKILLDRAMRREIHVPCTVMDERDMRHVVSLIQKSSPKVIVCYTQAGAELARFINERQLRTWGTIPVLCGAERLFPADRLALERAFGRAVFETYGCREVMLIASECEAHEGLHVSMENILVEILVTEPDGTQRPANEGETGEVVLTDLHNLGMPFIRYKNGDLATAGPKDRCPCGRNLTRIAKVEGRAADLLRGADGTFVSGLAFHILFTGLANAARQFQVVQHPDRSVTLRIVPGDGLNDGSLEDIRRGCAKLLKELPLKIEMAPEIPLTKEGKRRTVIVEAP</sequence>
<dbReference type="PANTHER" id="PTHR36932">
    <property type="entry name" value="CAPSULAR POLYSACCHARIDE BIOSYNTHESIS PROTEIN"/>
    <property type="match status" value="1"/>
</dbReference>
<evidence type="ECO:0000256" key="1">
    <source>
        <dbReference type="SAM" id="MobiDB-lite"/>
    </source>
</evidence>
<dbReference type="InterPro" id="IPR042099">
    <property type="entry name" value="ANL_N_sf"/>
</dbReference>